<protein>
    <recommendedName>
        <fullName evidence="8">tRNA(Ile)-lysidine synthase</fullName>
        <ecNumber evidence="8">6.3.4.19</ecNumber>
    </recommendedName>
    <alternativeName>
        <fullName evidence="8">tRNA(Ile)-2-lysyl-cytidine synthase</fullName>
    </alternativeName>
    <alternativeName>
        <fullName evidence="8">tRNA(Ile)-lysidine synthetase</fullName>
    </alternativeName>
</protein>
<keyword evidence="4 8" id="KW-0819">tRNA processing</keyword>
<dbReference type="Pfam" id="PF09179">
    <property type="entry name" value="TilS"/>
    <property type="match status" value="1"/>
</dbReference>
<evidence type="ECO:0000256" key="1">
    <source>
        <dbReference type="ARBA" id="ARBA00004496"/>
    </source>
</evidence>
<dbReference type="GO" id="GO:0032267">
    <property type="term" value="F:tRNA(Ile)-lysidine synthase activity"/>
    <property type="evidence" value="ECO:0007669"/>
    <property type="project" value="UniProtKB-EC"/>
</dbReference>
<comment type="function">
    <text evidence="8">Ligates lysine onto the cytidine present at position 34 of the AUA codon-specific tRNA(Ile) that contains the anticodon CAU, in an ATP-dependent manner. Cytidine is converted to lysidine, thus changing the amino acid specificity of the tRNA from methionine to isoleucine.</text>
</comment>
<dbReference type="NCBIfam" id="TIGR02432">
    <property type="entry name" value="lysidine_TilS_N"/>
    <property type="match status" value="1"/>
</dbReference>
<dbReference type="PANTHER" id="PTHR43033">
    <property type="entry name" value="TRNA(ILE)-LYSIDINE SYNTHASE-RELATED"/>
    <property type="match status" value="1"/>
</dbReference>
<keyword evidence="3 8" id="KW-0436">Ligase</keyword>
<dbReference type="CDD" id="cd01992">
    <property type="entry name" value="TilS_N"/>
    <property type="match status" value="1"/>
</dbReference>
<dbReference type="SMART" id="SM00977">
    <property type="entry name" value="TilS_C"/>
    <property type="match status" value="1"/>
</dbReference>
<dbReference type="PANTHER" id="PTHR43033:SF1">
    <property type="entry name" value="TRNA(ILE)-LYSIDINE SYNTHASE-RELATED"/>
    <property type="match status" value="1"/>
</dbReference>
<evidence type="ECO:0000256" key="6">
    <source>
        <dbReference type="ARBA" id="ARBA00022840"/>
    </source>
</evidence>
<dbReference type="GO" id="GO:0005737">
    <property type="term" value="C:cytoplasm"/>
    <property type="evidence" value="ECO:0007669"/>
    <property type="project" value="UniProtKB-SubCell"/>
</dbReference>
<evidence type="ECO:0000313" key="11">
    <source>
        <dbReference type="Proteomes" id="UP000442244"/>
    </source>
</evidence>
<dbReference type="SUPFAM" id="SSF82829">
    <property type="entry name" value="MesJ substrate recognition domain-like"/>
    <property type="match status" value="1"/>
</dbReference>
<evidence type="ECO:0000256" key="2">
    <source>
        <dbReference type="ARBA" id="ARBA00022490"/>
    </source>
</evidence>
<dbReference type="AlphaFoldDB" id="A0A6P2CN85"/>
<dbReference type="RefSeq" id="WP_148605324.1">
    <property type="nucleotide sequence ID" value="NZ_BSUV01000001.1"/>
</dbReference>
<gene>
    <name evidence="8 10" type="primary">tilS</name>
    <name evidence="10" type="ORF">ESZ47_05045</name>
</gene>
<evidence type="ECO:0000256" key="7">
    <source>
        <dbReference type="ARBA" id="ARBA00048539"/>
    </source>
</evidence>
<evidence type="ECO:0000313" key="10">
    <source>
        <dbReference type="EMBL" id="TYC47505.1"/>
    </source>
</evidence>
<dbReference type="OrthoDB" id="9807403at2"/>
<keyword evidence="2 8" id="KW-0963">Cytoplasm</keyword>
<comment type="similarity">
    <text evidence="8">Belongs to the tRNA(Ile)-lysidine synthase family.</text>
</comment>
<dbReference type="GO" id="GO:0005524">
    <property type="term" value="F:ATP binding"/>
    <property type="evidence" value="ECO:0007669"/>
    <property type="project" value="UniProtKB-UniRule"/>
</dbReference>
<dbReference type="InterPro" id="IPR012795">
    <property type="entry name" value="tRNA_Ile_lys_synt_N"/>
</dbReference>
<dbReference type="InterPro" id="IPR015262">
    <property type="entry name" value="tRNA_Ile_lys_synt_subst-bd"/>
</dbReference>
<keyword evidence="6 8" id="KW-0067">ATP-binding</keyword>
<keyword evidence="5 8" id="KW-0547">Nucleotide-binding</keyword>
<evidence type="ECO:0000256" key="8">
    <source>
        <dbReference type="HAMAP-Rule" id="MF_01161"/>
    </source>
</evidence>
<dbReference type="Pfam" id="PF01171">
    <property type="entry name" value="ATP_bind_3"/>
    <property type="match status" value="1"/>
</dbReference>
<dbReference type="InterPro" id="IPR012796">
    <property type="entry name" value="Lysidine-tRNA-synth_C"/>
</dbReference>
<dbReference type="SUPFAM" id="SSF52402">
    <property type="entry name" value="Adenine nucleotide alpha hydrolases-like"/>
    <property type="match status" value="1"/>
</dbReference>
<dbReference type="InterPro" id="IPR014729">
    <property type="entry name" value="Rossmann-like_a/b/a_fold"/>
</dbReference>
<accession>A0A6P2CN85</accession>
<dbReference type="GO" id="GO:0006400">
    <property type="term" value="P:tRNA modification"/>
    <property type="evidence" value="ECO:0007669"/>
    <property type="project" value="UniProtKB-UniRule"/>
</dbReference>
<comment type="catalytic activity">
    <reaction evidence="7 8">
        <text>cytidine(34) in tRNA(Ile2) + L-lysine + ATP = lysidine(34) in tRNA(Ile2) + AMP + diphosphate + H(+)</text>
        <dbReference type="Rhea" id="RHEA:43744"/>
        <dbReference type="Rhea" id="RHEA-COMP:10625"/>
        <dbReference type="Rhea" id="RHEA-COMP:10670"/>
        <dbReference type="ChEBI" id="CHEBI:15378"/>
        <dbReference type="ChEBI" id="CHEBI:30616"/>
        <dbReference type="ChEBI" id="CHEBI:32551"/>
        <dbReference type="ChEBI" id="CHEBI:33019"/>
        <dbReference type="ChEBI" id="CHEBI:82748"/>
        <dbReference type="ChEBI" id="CHEBI:83665"/>
        <dbReference type="ChEBI" id="CHEBI:456215"/>
        <dbReference type="EC" id="6.3.4.19"/>
    </reaction>
</comment>
<feature type="domain" description="Lysidine-tRNA(Ile) synthetase C-terminal" evidence="9">
    <location>
        <begin position="349"/>
        <end position="422"/>
    </location>
</feature>
<name>A0A6P2CN85_9LACO</name>
<dbReference type="HAMAP" id="MF_01161">
    <property type="entry name" value="tRNA_Ile_lys_synt"/>
    <property type="match status" value="1"/>
</dbReference>
<reference evidence="10 11" key="1">
    <citation type="submission" date="2019-01" db="EMBL/GenBank/DDBJ databases">
        <title>Leuconostoc litchii sp. nov., a novel lactic acid bacterium isolated from lychee.</title>
        <authorList>
            <person name="Wang L.-T."/>
        </authorList>
    </citation>
    <scope>NUCLEOTIDE SEQUENCE [LARGE SCALE GENOMIC DNA]</scope>
    <source>
        <strain evidence="10 11">MB7</strain>
    </source>
</reference>
<evidence type="ECO:0000259" key="9">
    <source>
        <dbReference type="SMART" id="SM00977"/>
    </source>
</evidence>
<dbReference type="InterPro" id="IPR011063">
    <property type="entry name" value="TilS/TtcA_N"/>
</dbReference>
<dbReference type="InterPro" id="IPR012094">
    <property type="entry name" value="tRNA_Ile_lys_synt"/>
</dbReference>
<evidence type="ECO:0000256" key="3">
    <source>
        <dbReference type="ARBA" id="ARBA00022598"/>
    </source>
</evidence>
<comment type="subcellular location">
    <subcellularLocation>
        <location evidence="1 8">Cytoplasm</location>
    </subcellularLocation>
</comment>
<comment type="caution">
    <text evidence="10">The sequence shown here is derived from an EMBL/GenBank/DDBJ whole genome shotgun (WGS) entry which is preliminary data.</text>
</comment>
<evidence type="ECO:0000256" key="5">
    <source>
        <dbReference type="ARBA" id="ARBA00022741"/>
    </source>
</evidence>
<sequence>MTEKILKTIQEYEWPETIIVAVSGGVDSVVLVEALSTINTKLVIAHVNYKLREESDEDAKFVSALANRVDATFEQRIWQQIPKHGVEKAARIFRYKFFEELAEQYHTDTVVVGHHADDQAETVLLKMLRGGQLSQMAGMQEKNKKIVRPFLLITKQELITYAQKYHLPWRQDKTNFDVNYTPRNLLRNDILPKLKKINRQAIHHINNMAVQIGNQQQLIEQQAKIYAADIENWQAIPLLWQVPTLKYWLNDHNLFNIKERQIKQIIALINNRGKPNGRVDLADNFQFIKSYQHFTIQKQKNIAEVLPSVMLKLNQWHSLAKTAFLWTDTVPKNSHSFVKFQLADSSPYLLLRPAKTSDKIALINGHKNLRRLAIDEKLTVQERTMLWVLTTGDDEIIAVHLRNNHWRVNADFADKENTRPYWFVCQIEET</sequence>
<dbReference type="EC" id="6.3.4.19" evidence="8"/>
<proteinExistence type="inferred from homology"/>
<comment type="domain">
    <text evidence="8">The N-terminal region contains the highly conserved SGGXDS motif, predicted to be a P-loop motif involved in ATP binding.</text>
</comment>
<keyword evidence="11" id="KW-1185">Reference proteome</keyword>
<dbReference type="Proteomes" id="UP000442244">
    <property type="component" value="Unassembled WGS sequence"/>
</dbReference>
<organism evidence="10 11">
    <name type="scientific">Leuconostoc litchii</name>
    <dbReference type="NCBI Taxonomy" id="1981069"/>
    <lineage>
        <taxon>Bacteria</taxon>
        <taxon>Bacillati</taxon>
        <taxon>Bacillota</taxon>
        <taxon>Bacilli</taxon>
        <taxon>Lactobacillales</taxon>
        <taxon>Lactobacillaceae</taxon>
        <taxon>Leuconostoc</taxon>
    </lineage>
</organism>
<evidence type="ECO:0000256" key="4">
    <source>
        <dbReference type="ARBA" id="ARBA00022694"/>
    </source>
</evidence>
<dbReference type="EMBL" id="SDGY01000001">
    <property type="protein sequence ID" value="TYC47505.1"/>
    <property type="molecule type" value="Genomic_DNA"/>
</dbReference>
<feature type="binding site" evidence="8">
    <location>
        <begin position="23"/>
        <end position="28"/>
    </location>
    <ligand>
        <name>ATP</name>
        <dbReference type="ChEBI" id="CHEBI:30616"/>
    </ligand>
</feature>
<dbReference type="Gene3D" id="3.40.50.620">
    <property type="entry name" value="HUPs"/>
    <property type="match status" value="1"/>
</dbReference>
<dbReference type="NCBIfam" id="TIGR02433">
    <property type="entry name" value="lysidine_TilS_C"/>
    <property type="match status" value="1"/>
</dbReference>